<reference evidence="11 12" key="1">
    <citation type="submission" date="2014-06" db="EMBL/GenBank/DDBJ databases">
        <authorList>
            <person name="Swart Estienne"/>
        </authorList>
    </citation>
    <scope>NUCLEOTIDE SEQUENCE [LARGE SCALE GENOMIC DNA]</scope>
    <source>
        <strain evidence="11 12">130c</strain>
    </source>
</reference>
<feature type="transmembrane region" description="Helical" evidence="10">
    <location>
        <begin position="322"/>
        <end position="341"/>
    </location>
</feature>
<dbReference type="AlphaFoldDB" id="A0A078B829"/>
<evidence type="ECO:0000256" key="10">
    <source>
        <dbReference type="SAM" id="Phobius"/>
    </source>
</evidence>
<keyword evidence="7 10" id="KW-0472">Membrane</keyword>
<comment type="subcellular location">
    <subcellularLocation>
        <location evidence="1">Endoplasmic reticulum membrane</location>
        <topology evidence="1">Multi-pass membrane protein</topology>
    </subcellularLocation>
</comment>
<keyword evidence="12" id="KW-1185">Reference proteome</keyword>
<proteinExistence type="inferred from homology"/>
<evidence type="ECO:0000256" key="2">
    <source>
        <dbReference type="ARBA" id="ARBA00009010"/>
    </source>
</evidence>
<dbReference type="Pfam" id="PF03062">
    <property type="entry name" value="MBOAT"/>
    <property type="match status" value="1"/>
</dbReference>
<evidence type="ECO:0000256" key="7">
    <source>
        <dbReference type="ARBA" id="ARBA00023136"/>
    </source>
</evidence>
<keyword evidence="6 10" id="KW-1133">Transmembrane helix</keyword>
<feature type="active site" evidence="9">
    <location>
        <position position="334"/>
    </location>
</feature>
<evidence type="ECO:0000256" key="5">
    <source>
        <dbReference type="ARBA" id="ARBA00022824"/>
    </source>
</evidence>
<organism evidence="11 12">
    <name type="scientific">Stylonychia lemnae</name>
    <name type="common">Ciliate</name>
    <dbReference type="NCBI Taxonomy" id="5949"/>
    <lineage>
        <taxon>Eukaryota</taxon>
        <taxon>Sar</taxon>
        <taxon>Alveolata</taxon>
        <taxon>Ciliophora</taxon>
        <taxon>Intramacronucleata</taxon>
        <taxon>Spirotrichea</taxon>
        <taxon>Stichotrichia</taxon>
        <taxon>Sporadotrichida</taxon>
        <taxon>Oxytrichidae</taxon>
        <taxon>Stylonychinae</taxon>
        <taxon>Stylonychia</taxon>
    </lineage>
</organism>
<feature type="transmembrane region" description="Helical" evidence="10">
    <location>
        <begin position="53"/>
        <end position="70"/>
    </location>
</feature>
<protein>
    <submittedName>
        <fullName evidence="11">Mboat family protein</fullName>
    </submittedName>
</protein>
<evidence type="ECO:0000256" key="9">
    <source>
        <dbReference type="PIRSR" id="PIRSR000439-1"/>
    </source>
</evidence>
<dbReference type="OrthoDB" id="311973at2759"/>
<dbReference type="GO" id="GO:0005789">
    <property type="term" value="C:endoplasmic reticulum membrane"/>
    <property type="evidence" value="ECO:0007669"/>
    <property type="project" value="UniProtKB-SubCell"/>
</dbReference>
<keyword evidence="8" id="KW-0012">Acyltransferase</keyword>
<evidence type="ECO:0000256" key="4">
    <source>
        <dbReference type="ARBA" id="ARBA00022692"/>
    </source>
</evidence>
<dbReference type="Proteomes" id="UP000039865">
    <property type="component" value="Unassembled WGS sequence"/>
</dbReference>
<evidence type="ECO:0000256" key="6">
    <source>
        <dbReference type="ARBA" id="ARBA00022989"/>
    </source>
</evidence>
<feature type="transmembrane region" description="Helical" evidence="10">
    <location>
        <begin position="244"/>
        <end position="268"/>
    </location>
</feature>
<feature type="transmembrane region" description="Helical" evidence="10">
    <location>
        <begin position="202"/>
        <end position="220"/>
    </location>
</feature>
<dbReference type="PANTHER" id="PTHR10408">
    <property type="entry name" value="STEROL O-ACYLTRANSFERASE"/>
    <property type="match status" value="1"/>
</dbReference>
<sequence length="408" mass="49951">MKYNSVEKENQHRKKKKILAIKDVRVDRYSPNLFIERKSLLDQYLTDSSISQSPFKGILRAIMILTGIYLRIIKDDVLLALQRLHPARGQIEIGLEFWALVHFWTYFFDKMNTYFSNFYLSTRMYMYFQICIHYFKMNSYYKMNRDYREQYLKDMNKGSEEGTALKYPNNINFRDFFLYLLHPTFSYQDEYPIKHEFNLKMFIFRLVVLLFGIYVMWQVYEDQLIPLLQLFYDGISVYEIFPCFYLPTLVIYFVGFFVIFEFACNCYADISGFADRQFYQDYWNCTNFDQYARKWNKLVHEFLYRHFYLEYLIRWKLTPFQANLWTFVFSVIFHEVFLTLIFKRVSFYLTSLQLNQLLMLFAFTFLRGSMFANMLFWFGQFFAITGVCFNYSYDYMNFEYAPKGEYEF</sequence>
<keyword evidence="3" id="KW-0808">Transferase</keyword>
<feature type="transmembrane region" description="Helical" evidence="10">
    <location>
        <begin position="114"/>
        <end position="135"/>
    </location>
</feature>
<keyword evidence="5" id="KW-0256">Endoplasmic reticulum</keyword>
<gene>
    <name evidence="11" type="primary">Contig7258.g7760</name>
    <name evidence="11" type="ORF">STYLEM_18565</name>
</gene>
<dbReference type="InterPro" id="IPR004299">
    <property type="entry name" value="MBOAT_fam"/>
</dbReference>
<comment type="similarity">
    <text evidence="2">Belongs to the membrane-bound acyltransferase family. Sterol o-acyltransferase subfamily.</text>
</comment>
<evidence type="ECO:0000256" key="8">
    <source>
        <dbReference type="ARBA" id="ARBA00023315"/>
    </source>
</evidence>
<evidence type="ECO:0000256" key="1">
    <source>
        <dbReference type="ARBA" id="ARBA00004477"/>
    </source>
</evidence>
<evidence type="ECO:0000313" key="11">
    <source>
        <dbReference type="EMBL" id="CDW89432.1"/>
    </source>
</evidence>
<dbReference type="GO" id="GO:0008374">
    <property type="term" value="F:O-acyltransferase activity"/>
    <property type="evidence" value="ECO:0007669"/>
    <property type="project" value="InterPro"/>
</dbReference>
<dbReference type="InterPro" id="IPR014371">
    <property type="entry name" value="Oat_ACAT_DAG_ARE"/>
</dbReference>
<evidence type="ECO:0000256" key="3">
    <source>
        <dbReference type="ARBA" id="ARBA00022679"/>
    </source>
</evidence>
<name>A0A078B829_STYLE</name>
<evidence type="ECO:0000313" key="12">
    <source>
        <dbReference type="Proteomes" id="UP000039865"/>
    </source>
</evidence>
<keyword evidence="4 10" id="KW-0812">Transmembrane</keyword>
<dbReference type="OMA" id="NCYADIS"/>
<accession>A0A078B829</accession>
<dbReference type="InParanoid" id="A0A078B829"/>
<dbReference type="EMBL" id="CCKQ01017541">
    <property type="protein sequence ID" value="CDW89432.1"/>
    <property type="molecule type" value="Genomic_DNA"/>
</dbReference>